<evidence type="ECO:0000256" key="1">
    <source>
        <dbReference type="SAM" id="MobiDB-lite"/>
    </source>
</evidence>
<protein>
    <recommendedName>
        <fullName evidence="4">BZIP transcription factor</fullName>
    </recommendedName>
</protein>
<dbReference type="PANTHER" id="PTHR37012">
    <property type="entry name" value="B-ZIP TRANSCRIPTION FACTOR (EUROFUNG)-RELATED"/>
    <property type="match status" value="1"/>
</dbReference>
<sequence>MERVSHHSSHVDTARLAPAISQQGLGLNPSLDLQCDVDPPISDTSVTGSLVGKKRRATAAPRGVSNLTPEQLAKKRANDREAQRAIRKRTKAQIEALERRVQELTSQQPYQDLQEALRQKQAMRAENEEIRRRLGSVMAILHPILNSGSLQNSDGQINGNGGIANESRQPDPVDMWASHMESAIPSPGYSDTSSQRRGSISHIPEHSVKTPTSLESLTVGTTYAGSTRGGLSPSPSISGPAHVYKQNWQPNAASAHFNEQGLPPYNAFDFQKRNLVHGLEFSGSGEKLGLNFLLDSSRQAPKVNELRLNAASPSQDIQARYSYHIQISSNNVFDTTLPPFVIPVRNIESTCPLDSILLNFLRSRQREAAEGMSKGHLVGPPYPSVSSLLNPEKSDNSHPLSKVFTDIISKFPDIRDLPEKVAVVYVMFLLMRWQIYPTQENYDRLPEWITPRASQLVTPHPAWIDYLPWPRMRDRMIASYADYDFNNWFIPYTTTLSINWPYADSDALIAIPNSEEYVINPVFESHLRNLNNWSLGPAFARHYPGLVDTCRIKNDPWDTATNGA</sequence>
<keyword evidence="3" id="KW-1185">Reference proteome</keyword>
<dbReference type="Gene3D" id="1.20.5.170">
    <property type="match status" value="1"/>
</dbReference>
<proteinExistence type="predicted"/>
<evidence type="ECO:0000313" key="3">
    <source>
        <dbReference type="Proteomes" id="UP001219355"/>
    </source>
</evidence>
<dbReference type="Pfam" id="PF11905">
    <property type="entry name" value="DUF3425"/>
    <property type="match status" value="1"/>
</dbReference>
<name>A0AAF0DE96_9EURO</name>
<evidence type="ECO:0000313" key="2">
    <source>
        <dbReference type="EMBL" id="WEW56688.1"/>
    </source>
</evidence>
<evidence type="ECO:0008006" key="4">
    <source>
        <dbReference type="Google" id="ProtNLM"/>
    </source>
</evidence>
<dbReference type="EMBL" id="CP120627">
    <property type="protein sequence ID" value="WEW56688.1"/>
    <property type="molecule type" value="Genomic_DNA"/>
</dbReference>
<feature type="region of interest" description="Disordered" evidence="1">
    <location>
        <begin position="184"/>
        <end position="215"/>
    </location>
</feature>
<feature type="compositionally biased region" description="Polar residues" evidence="1">
    <location>
        <begin position="189"/>
        <end position="198"/>
    </location>
</feature>
<feature type="compositionally biased region" description="Basic and acidic residues" evidence="1">
    <location>
        <begin position="72"/>
        <end position="82"/>
    </location>
</feature>
<dbReference type="PANTHER" id="PTHR37012:SF2">
    <property type="entry name" value="BZIP DOMAIN-CONTAINING PROTEIN-RELATED"/>
    <property type="match status" value="1"/>
</dbReference>
<organism evidence="2 3">
    <name type="scientific">Emydomyces testavorans</name>
    <dbReference type="NCBI Taxonomy" id="2070801"/>
    <lineage>
        <taxon>Eukaryota</taxon>
        <taxon>Fungi</taxon>
        <taxon>Dikarya</taxon>
        <taxon>Ascomycota</taxon>
        <taxon>Pezizomycotina</taxon>
        <taxon>Eurotiomycetes</taxon>
        <taxon>Eurotiomycetidae</taxon>
        <taxon>Onygenales</taxon>
        <taxon>Nannizziopsiaceae</taxon>
        <taxon>Emydomyces</taxon>
    </lineage>
</organism>
<dbReference type="Proteomes" id="UP001219355">
    <property type="component" value="Chromosome 1"/>
</dbReference>
<dbReference type="InterPro" id="IPR021833">
    <property type="entry name" value="DUF3425"/>
</dbReference>
<reference evidence="2" key="1">
    <citation type="submission" date="2023-03" db="EMBL/GenBank/DDBJ databases">
        <title>Emydomyces testavorans Genome Sequence.</title>
        <authorList>
            <person name="Hoyer L."/>
        </authorList>
    </citation>
    <scope>NUCLEOTIDE SEQUENCE</scope>
    <source>
        <strain evidence="2">16-2883</strain>
    </source>
</reference>
<feature type="compositionally biased region" description="Low complexity" evidence="1">
    <location>
        <begin position="229"/>
        <end position="240"/>
    </location>
</feature>
<feature type="region of interest" description="Disordered" evidence="1">
    <location>
        <begin position="46"/>
        <end position="82"/>
    </location>
</feature>
<dbReference type="AlphaFoldDB" id="A0AAF0DE96"/>
<gene>
    <name evidence="2" type="ORF">PRK78_002136</name>
</gene>
<feature type="region of interest" description="Disordered" evidence="1">
    <location>
        <begin position="224"/>
        <end position="243"/>
    </location>
</feature>
<accession>A0AAF0DE96</accession>
<dbReference type="CDD" id="cd14688">
    <property type="entry name" value="bZIP_YAP"/>
    <property type="match status" value="1"/>
</dbReference>